<proteinExistence type="predicted"/>
<dbReference type="SUPFAM" id="SSF141562">
    <property type="entry name" value="At5g01610-like"/>
    <property type="match status" value="1"/>
</dbReference>
<dbReference type="InterPro" id="IPR036758">
    <property type="entry name" value="At5g01610-like"/>
</dbReference>
<dbReference type="PANTHER" id="PTHR31676:SF10">
    <property type="entry name" value="EXPRESSED PROTEIN"/>
    <property type="match status" value="1"/>
</dbReference>
<dbReference type="AlphaFoldDB" id="A0AAN9FN05"/>
<dbReference type="Pfam" id="PF04398">
    <property type="entry name" value="DUF538"/>
    <property type="match status" value="1"/>
</dbReference>
<keyword evidence="2" id="KW-1185">Reference proteome</keyword>
<evidence type="ECO:0000313" key="2">
    <source>
        <dbReference type="Proteomes" id="UP001359559"/>
    </source>
</evidence>
<name>A0AAN9FN05_CLITE</name>
<organism evidence="1 2">
    <name type="scientific">Clitoria ternatea</name>
    <name type="common">Butterfly pea</name>
    <dbReference type="NCBI Taxonomy" id="43366"/>
    <lineage>
        <taxon>Eukaryota</taxon>
        <taxon>Viridiplantae</taxon>
        <taxon>Streptophyta</taxon>
        <taxon>Embryophyta</taxon>
        <taxon>Tracheophyta</taxon>
        <taxon>Spermatophyta</taxon>
        <taxon>Magnoliopsida</taxon>
        <taxon>eudicotyledons</taxon>
        <taxon>Gunneridae</taxon>
        <taxon>Pentapetalae</taxon>
        <taxon>rosids</taxon>
        <taxon>fabids</taxon>
        <taxon>Fabales</taxon>
        <taxon>Fabaceae</taxon>
        <taxon>Papilionoideae</taxon>
        <taxon>50 kb inversion clade</taxon>
        <taxon>NPAAA clade</taxon>
        <taxon>indigoferoid/millettioid clade</taxon>
        <taxon>Phaseoleae</taxon>
        <taxon>Clitoria</taxon>
    </lineage>
</organism>
<dbReference type="PANTHER" id="PTHR31676">
    <property type="entry name" value="T31J12.3 PROTEIN-RELATED"/>
    <property type="match status" value="1"/>
</dbReference>
<sequence>MAFMIHYYKTHQISLDHSPLHETDPTHYSEREITFEKKIKMSLVREEIKAKAEVYHGDELCQEKSKLLLKEVGLPNGLLPLKDMIECGYEKESGFVWLKQKKTTNHKFDKIGKLVSYAPEITAYVEVGKIKKLTGVKTKELLVWITLNEIFVDDPPTTGTVTFKASGGFSRTFPASAFVVEEPVKEEKKEEKSEVKQVAATAVEVKEV</sequence>
<gene>
    <name evidence="1" type="ORF">RJT34_23053</name>
</gene>
<accession>A0AAN9FN05</accession>
<dbReference type="Gene3D" id="2.30.240.10">
    <property type="entry name" value="At5g01610-like"/>
    <property type="match status" value="1"/>
</dbReference>
<comment type="caution">
    <text evidence="1">The sequence shown here is derived from an EMBL/GenBank/DDBJ whole genome shotgun (WGS) entry which is preliminary data.</text>
</comment>
<dbReference type="Proteomes" id="UP001359559">
    <property type="component" value="Unassembled WGS sequence"/>
</dbReference>
<dbReference type="InterPro" id="IPR007493">
    <property type="entry name" value="DUF538"/>
</dbReference>
<protein>
    <submittedName>
        <fullName evidence="1">Uncharacterized protein</fullName>
    </submittedName>
</protein>
<dbReference type="EMBL" id="JAYKXN010000006">
    <property type="protein sequence ID" value="KAK7278031.1"/>
    <property type="molecule type" value="Genomic_DNA"/>
</dbReference>
<reference evidence="1 2" key="1">
    <citation type="submission" date="2024-01" db="EMBL/GenBank/DDBJ databases">
        <title>The genomes of 5 underutilized Papilionoideae crops provide insights into root nodulation and disease resistance.</title>
        <authorList>
            <person name="Yuan L."/>
        </authorList>
    </citation>
    <scope>NUCLEOTIDE SEQUENCE [LARGE SCALE GENOMIC DNA]</scope>
    <source>
        <strain evidence="1">LY-2023</strain>
        <tissue evidence="1">Leaf</tissue>
    </source>
</reference>
<evidence type="ECO:0000313" key="1">
    <source>
        <dbReference type="EMBL" id="KAK7278031.1"/>
    </source>
</evidence>